<feature type="compositionally biased region" description="Polar residues" evidence="1">
    <location>
        <begin position="21"/>
        <end position="46"/>
    </location>
</feature>
<dbReference type="AlphaFoldDB" id="A0A9Q0L486"/>
<proteinExistence type="predicted"/>
<evidence type="ECO:0000256" key="1">
    <source>
        <dbReference type="SAM" id="MobiDB-lite"/>
    </source>
</evidence>
<accession>A0A9Q0L486</accession>
<dbReference type="Proteomes" id="UP001141806">
    <property type="component" value="Unassembled WGS sequence"/>
</dbReference>
<sequence length="111" mass="11878">MEPDSFGLHSSNCSAPGPANPISQPESLITHTTNDITLDSQPNPESKNPHPEAFPPLPNHKKPALNTPLTSSETNPWFAPKSAAPKPQQRSLVFGRNSSSLCCPSVEKIPS</sequence>
<keyword evidence="3" id="KW-1185">Reference proteome</keyword>
<feature type="compositionally biased region" description="Polar residues" evidence="1">
    <location>
        <begin position="88"/>
        <end position="102"/>
    </location>
</feature>
<dbReference type="EMBL" id="JAMYWD010000001">
    <property type="protein sequence ID" value="KAJ4981986.1"/>
    <property type="molecule type" value="Genomic_DNA"/>
</dbReference>
<name>A0A9Q0L486_9MAGN</name>
<evidence type="ECO:0000313" key="3">
    <source>
        <dbReference type="Proteomes" id="UP001141806"/>
    </source>
</evidence>
<protein>
    <submittedName>
        <fullName evidence="2">Uncharacterized protein</fullName>
    </submittedName>
</protein>
<feature type="region of interest" description="Disordered" evidence="1">
    <location>
        <begin position="1"/>
        <end position="111"/>
    </location>
</feature>
<evidence type="ECO:0000313" key="2">
    <source>
        <dbReference type="EMBL" id="KAJ4981986.1"/>
    </source>
</evidence>
<gene>
    <name evidence="2" type="ORF">NE237_032823</name>
</gene>
<organism evidence="2 3">
    <name type="scientific">Protea cynaroides</name>
    <dbReference type="NCBI Taxonomy" id="273540"/>
    <lineage>
        <taxon>Eukaryota</taxon>
        <taxon>Viridiplantae</taxon>
        <taxon>Streptophyta</taxon>
        <taxon>Embryophyta</taxon>
        <taxon>Tracheophyta</taxon>
        <taxon>Spermatophyta</taxon>
        <taxon>Magnoliopsida</taxon>
        <taxon>Proteales</taxon>
        <taxon>Proteaceae</taxon>
        <taxon>Protea</taxon>
    </lineage>
</organism>
<comment type="caution">
    <text evidence="2">The sequence shown here is derived from an EMBL/GenBank/DDBJ whole genome shotgun (WGS) entry which is preliminary data.</text>
</comment>
<reference evidence="2" key="1">
    <citation type="journal article" date="2023" name="Plant J.">
        <title>The genome of the king protea, Protea cynaroides.</title>
        <authorList>
            <person name="Chang J."/>
            <person name="Duong T.A."/>
            <person name="Schoeman C."/>
            <person name="Ma X."/>
            <person name="Roodt D."/>
            <person name="Barker N."/>
            <person name="Li Z."/>
            <person name="Van de Peer Y."/>
            <person name="Mizrachi E."/>
        </authorList>
    </citation>
    <scope>NUCLEOTIDE SEQUENCE</scope>
    <source>
        <tissue evidence="2">Young leaves</tissue>
    </source>
</reference>